<evidence type="ECO:0000313" key="3">
    <source>
        <dbReference type="Proteomes" id="UP000183200"/>
    </source>
</evidence>
<evidence type="ECO:0000259" key="1">
    <source>
        <dbReference type="Pfam" id="PF13302"/>
    </source>
</evidence>
<keyword evidence="2" id="KW-0808">Transferase</keyword>
<dbReference type="Gene3D" id="3.40.630.30">
    <property type="match status" value="1"/>
</dbReference>
<reference evidence="3" key="1">
    <citation type="submission" date="2016-10" db="EMBL/GenBank/DDBJ databases">
        <authorList>
            <person name="Varghese N."/>
            <person name="Submissions S."/>
        </authorList>
    </citation>
    <scope>NUCLEOTIDE SEQUENCE [LARGE SCALE GENOMIC DNA]</scope>
    <source>
        <strain evidence="3">DSM 19110</strain>
    </source>
</reference>
<organism evidence="2 3">
    <name type="scientific">Pedobacter steynii</name>
    <dbReference type="NCBI Taxonomy" id="430522"/>
    <lineage>
        <taxon>Bacteria</taxon>
        <taxon>Pseudomonadati</taxon>
        <taxon>Bacteroidota</taxon>
        <taxon>Sphingobacteriia</taxon>
        <taxon>Sphingobacteriales</taxon>
        <taxon>Sphingobacteriaceae</taxon>
        <taxon>Pedobacter</taxon>
    </lineage>
</organism>
<dbReference type="EMBL" id="FNGY01000001">
    <property type="protein sequence ID" value="SDL43597.1"/>
    <property type="molecule type" value="Genomic_DNA"/>
</dbReference>
<name>A0A1G9K186_9SPHI</name>
<dbReference type="InterPro" id="IPR016181">
    <property type="entry name" value="Acyl_CoA_acyltransferase"/>
</dbReference>
<evidence type="ECO:0000313" key="2">
    <source>
        <dbReference type="EMBL" id="SDL43597.1"/>
    </source>
</evidence>
<keyword evidence="3" id="KW-1185">Reference proteome</keyword>
<dbReference type="SUPFAM" id="SSF55729">
    <property type="entry name" value="Acyl-CoA N-acyltransferases (Nat)"/>
    <property type="match status" value="1"/>
</dbReference>
<protein>
    <submittedName>
        <fullName evidence="2">Protein N-acetyltransferase, RimJ/RimL family</fullName>
    </submittedName>
</protein>
<dbReference type="Proteomes" id="UP000183200">
    <property type="component" value="Unassembled WGS sequence"/>
</dbReference>
<dbReference type="InterPro" id="IPR000182">
    <property type="entry name" value="GNAT_dom"/>
</dbReference>
<dbReference type="Pfam" id="PF13302">
    <property type="entry name" value="Acetyltransf_3"/>
    <property type="match status" value="1"/>
</dbReference>
<gene>
    <name evidence="2" type="ORF">SAMN05421820_101438</name>
</gene>
<feature type="domain" description="N-acetyltransferase" evidence="1">
    <location>
        <begin position="12"/>
        <end position="164"/>
    </location>
</feature>
<accession>A0A1G9K186</accession>
<dbReference type="AlphaFoldDB" id="A0A1G9K186"/>
<proteinExistence type="predicted"/>
<sequence>MLSAINLENEKLLIHPFRPEDLRRFEVLTKDIFDILSDEQTLKFIPGKRLKSLGEAELFLQTSIVNYHSGRNYLHFITHKELNKVIGMIDLISPEVAKEHYKMDHYPFFLEFYLGSYASGCNIMTQILPQFVDNLVLQGIAKIGAVVRRENIAARIVLEKTNFKYKASFDPVQDLYEKTS</sequence>
<dbReference type="GO" id="GO:0016747">
    <property type="term" value="F:acyltransferase activity, transferring groups other than amino-acyl groups"/>
    <property type="evidence" value="ECO:0007669"/>
    <property type="project" value="InterPro"/>
</dbReference>